<gene>
    <name evidence="1" type="ORF">LCGC14_2105100</name>
</gene>
<dbReference type="AlphaFoldDB" id="A0A0F9GLY2"/>
<protein>
    <submittedName>
        <fullName evidence="1">Uncharacterized protein</fullName>
    </submittedName>
</protein>
<dbReference type="EMBL" id="LAZR01025898">
    <property type="protein sequence ID" value="KKL70420.1"/>
    <property type="molecule type" value="Genomic_DNA"/>
</dbReference>
<organism evidence="1">
    <name type="scientific">marine sediment metagenome</name>
    <dbReference type="NCBI Taxonomy" id="412755"/>
    <lineage>
        <taxon>unclassified sequences</taxon>
        <taxon>metagenomes</taxon>
        <taxon>ecological metagenomes</taxon>
    </lineage>
</organism>
<evidence type="ECO:0000313" key="1">
    <source>
        <dbReference type="EMBL" id="KKL70420.1"/>
    </source>
</evidence>
<name>A0A0F9GLY2_9ZZZZ</name>
<comment type="caution">
    <text evidence="1">The sequence shown here is derived from an EMBL/GenBank/DDBJ whole genome shotgun (WGS) entry which is preliminary data.</text>
</comment>
<accession>A0A0F9GLY2</accession>
<proteinExistence type="predicted"/>
<sequence>MATKRRQIEISFPVEVELSREDMIDLDKIALRICKRNTPTGYVMWPSGAGSRITYMPMTLEEEKHRGTEWDDSVYSIDCSIKEKR</sequence>
<reference evidence="1" key="1">
    <citation type="journal article" date="2015" name="Nature">
        <title>Complex archaea that bridge the gap between prokaryotes and eukaryotes.</title>
        <authorList>
            <person name="Spang A."/>
            <person name="Saw J.H."/>
            <person name="Jorgensen S.L."/>
            <person name="Zaremba-Niedzwiedzka K."/>
            <person name="Martijn J."/>
            <person name="Lind A.E."/>
            <person name="van Eijk R."/>
            <person name="Schleper C."/>
            <person name="Guy L."/>
            <person name="Ettema T.J."/>
        </authorList>
    </citation>
    <scope>NUCLEOTIDE SEQUENCE</scope>
</reference>